<proteinExistence type="predicted"/>
<keyword evidence="2" id="KW-1185">Reference proteome</keyword>
<evidence type="ECO:0000313" key="1">
    <source>
        <dbReference type="EMBL" id="QDF18513.1"/>
    </source>
</evidence>
<gene>
    <name evidence="1" type="primary">26</name>
    <name evidence="1" type="ORF">SEA_PUPPER_26</name>
</gene>
<dbReference type="Proteomes" id="UP000318375">
    <property type="component" value="Segment"/>
</dbReference>
<sequence length="103" mass="11669">MSEFSVTRARGDQETRAIREGILSATGMDGPFQFGQYVERFDGGQDGDRSDDSLWTPVIYEAEDFEHAQEMHDSQKMDIGLGDSAYRRSCVVRRGVLPWEVFA</sequence>
<protein>
    <submittedName>
        <fullName evidence="1">Uncharacterized protein</fullName>
    </submittedName>
</protein>
<dbReference type="RefSeq" id="YP_010058815.1">
    <property type="nucleotide sequence ID" value="NC_054723.1"/>
</dbReference>
<dbReference type="EMBL" id="MK977695">
    <property type="protein sequence ID" value="QDF18513.1"/>
    <property type="molecule type" value="Genomic_DNA"/>
</dbReference>
<evidence type="ECO:0000313" key="2">
    <source>
        <dbReference type="Proteomes" id="UP000318375"/>
    </source>
</evidence>
<accession>A0A4Y6EIG7</accession>
<dbReference type="GeneID" id="64766044"/>
<reference evidence="1 2" key="1">
    <citation type="submission" date="2019-05" db="EMBL/GenBank/DDBJ databases">
        <authorList>
            <person name="Pope W.H."/>
            <person name="Garlena R.A."/>
            <person name="Russell D.A."/>
            <person name="Jacobs-Sera D."/>
            <person name="Hatfull G.F."/>
        </authorList>
    </citation>
    <scope>NUCLEOTIDE SEQUENCE [LARGE SCALE GENOMIC DNA]</scope>
</reference>
<organism evidence="1 2">
    <name type="scientific">Gordonia phage Pupper</name>
    <dbReference type="NCBI Taxonomy" id="2571249"/>
    <lineage>
        <taxon>Viruses</taxon>
        <taxon>Duplodnaviria</taxon>
        <taxon>Heunggongvirae</taxon>
        <taxon>Uroviricota</taxon>
        <taxon>Caudoviricetes</taxon>
        <taxon>Puppervirus</taxon>
        <taxon>Puppervirus Pupper</taxon>
    </lineage>
</organism>
<dbReference type="KEGG" id="vg:64766044"/>
<name>A0A4Y6EIG7_9CAUD</name>